<protein>
    <recommendedName>
        <fullName evidence="3">Flagellin</fullName>
    </recommendedName>
</protein>
<evidence type="ECO:0000256" key="3">
    <source>
        <dbReference type="RuleBase" id="RU362073"/>
    </source>
</evidence>
<comment type="function">
    <text evidence="3">Flagellin is the subunit protein which polymerizes to form the filaments of bacterial flagella.</text>
</comment>
<dbReference type="GO" id="GO:0005198">
    <property type="term" value="F:structural molecule activity"/>
    <property type="evidence" value="ECO:0007669"/>
    <property type="project" value="UniProtKB-UniRule"/>
</dbReference>
<evidence type="ECO:0000256" key="1">
    <source>
        <dbReference type="ARBA" id="ARBA00005709"/>
    </source>
</evidence>
<dbReference type="Gene3D" id="1.20.1330.10">
    <property type="entry name" value="f41 fragment of flagellin, N-terminal domain"/>
    <property type="match status" value="1"/>
</dbReference>
<keyword evidence="7" id="KW-1185">Reference proteome</keyword>
<dbReference type="OrthoDB" id="8328560at2"/>
<name>A0A2T0RE74_9RHOB</name>
<dbReference type="InterPro" id="IPR001029">
    <property type="entry name" value="Flagellin_N"/>
</dbReference>
<dbReference type="SUPFAM" id="SSF64518">
    <property type="entry name" value="Phase 1 flagellin"/>
    <property type="match status" value="1"/>
</dbReference>
<sequence length="399" mass="40410">MTSILTNTSSMVALQTLKGINANLNQVQSEISTGKTVSSAKDNSAVWAISKVMESDVNGFKAISDSLSLGESTVAVASQAAETVTDLLTEMKGKIVAAQEDNVDLTKIQSDIDALESQINSVVSAAQFNGLNLVDGAGGGASILSSLDRDSSGNVTASSITVAEQNLGTSGYTAKNVFNTNTTGAPAAGAAFATSVADAGTADIEFDGDVLAEGDQINLRIGDSSISYTVTAEDAAATSKDETIAINVKKAIEDAGIAGISVDYDATTDSDRITITNSTGETINIAGTFQNAGSGGLSTMASIDVTSDASGALAAIDTLIDTAVDAAAAFGSVQGRIETQAEFISNLTDSLTAGIGAMVDADMEEASAKLQALQVQQQLGIQSLSIANSSPQSVLSLFQ</sequence>
<keyword evidence="6" id="KW-0966">Cell projection</keyword>
<evidence type="ECO:0000259" key="4">
    <source>
        <dbReference type="Pfam" id="PF00669"/>
    </source>
</evidence>
<dbReference type="Pfam" id="PF00669">
    <property type="entry name" value="Flagellin_N"/>
    <property type="match status" value="1"/>
</dbReference>
<dbReference type="GO" id="GO:0005576">
    <property type="term" value="C:extracellular region"/>
    <property type="evidence" value="ECO:0007669"/>
    <property type="project" value="UniProtKB-SubCell"/>
</dbReference>
<keyword evidence="3" id="KW-0964">Secreted</keyword>
<feature type="domain" description="Flagellin N-terminal" evidence="4">
    <location>
        <begin position="4"/>
        <end position="136"/>
    </location>
</feature>
<evidence type="ECO:0000259" key="5">
    <source>
        <dbReference type="Pfam" id="PF00700"/>
    </source>
</evidence>
<dbReference type="InterPro" id="IPR046358">
    <property type="entry name" value="Flagellin_C"/>
</dbReference>
<dbReference type="PANTHER" id="PTHR42792:SF2">
    <property type="entry name" value="FLAGELLIN"/>
    <property type="match status" value="1"/>
</dbReference>
<accession>A0A2T0RE74</accession>
<evidence type="ECO:0000313" key="6">
    <source>
        <dbReference type="EMBL" id="PRY19457.1"/>
    </source>
</evidence>
<dbReference type="PRINTS" id="PR00207">
    <property type="entry name" value="FLAGELLIN"/>
</dbReference>
<dbReference type="Pfam" id="PF00700">
    <property type="entry name" value="Flagellin_C"/>
    <property type="match status" value="1"/>
</dbReference>
<proteinExistence type="inferred from homology"/>
<dbReference type="AlphaFoldDB" id="A0A2T0RE74"/>
<keyword evidence="6" id="KW-0969">Cilium</keyword>
<dbReference type="RefSeq" id="WP_106208478.1">
    <property type="nucleotide sequence ID" value="NZ_PVTD01000022.1"/>
</dbReference>
<evidence type="ECO:0000256" key="2">
    <source>
        <dbReference type="ARBA" id="ARBA00023143"/>
    </source>
</evidence>
<dbReference type="GO" id="GO:0009288">
    <property type="term" value="C:bacterial-type flagellum"/>
    <property type="evidence" value="ECO:0007669"/>
    <property type="project" value="UniProtKB-SubCell"/>
</dbReference>
<organism evidence="6 7">
    <name type="scientific">Aliiruegeria haliotis</name>
    <dbReference type="NCBI Taxonomy" id="1280846"/>
    <lineage>
        <taxon>Bacteria</taxon>
        <taxon>Pseudomonadati</taxon>
        <taxon>Pseudomonadota</taxon>
        <taxon>Alphaproteobacteria</taxon>
        <taxon>Rhodobacterales</taxon>
        <taxon>Roseobacteraceae</taxon>
        <taxon>Aliiruegeria</taxon>
    </lineage>
</organism>
<comment type="similarity">
    <text evidence="1 3">Belongs to the bacterial flagellin family.</text>
</comment>
<feature type="domain" description="Flagellin C-terminal" evidence="5">
    <location>
        <begin position="314"/>
        <end position="398"/>
    </location>
</feature>
<gene>
    <name evidence="6" type="ORF">CLV78_1225</name>
</gene>
<dbReference type="PANTHER" id="PTHR42792">
    <property type="entry name" value="FLAGELLIN"/>
    <property type="match status" value="1"/>
</dbReference>
<dbReference type="Proteomes" id="UP000239480">
    <property type="component" value="Unassembled WGS sequence"/>
</dbReference>
<evidence type="ECO:0000313" key="7">
    <source>
        <dbReference type="Proteomes" id="UP000239480"/>
    </source>
</evidence>
<keyword evidence="6" id="KW-0282">Flagellum</keyword>
<comment type="subcellular location">
    <subcellularLocation>
        <location evidence="3">Secreted</location>
    </subcellularLocation>
    <subcellularLocation>
        <location evidence="3">Bacterial flagellum</location>
    </subcellularLocation>
</comment>
<keyword evidence="2 3" id="KW-0975">Bacterial flagellum</keyword>
<reference evidence="6 7" key="1">
    <citation type="submission" date="2018-03" db="EMBL/GenBank/DDBJ databases">
        <title>Genomic Encyclopedia of Archaeal and Bacterial Type Strains, Phase II (KMG-II): from individual species to whole genera.</title>
        <authorList>
            <person name="Goeker M."/>
        </authorList>
    </citation>
    <scope>NUCLEOTIDE SEQUENCE [LARGE SCALE GENOMIC DNA]</scope>
    <source>
        <strain evidence="6 7">DSM 29328</strain>
    </source>
</reference>
<dbReference type="EMBL" id="PVTD01000022">
    <property type="protein sequence ID" value="PRY19457.1"/>
    <property type="molecule type" value="Genomic_DNA"/>
</dbReference>
<dbReference type="InterPro" id="IPR001492">
    <property type="entry name" value="Flagellin"/>
</dbReference>
<comment type="caution">
    <text evidence="6">The sequence shown here is derived from an EMBL/GenBank/DDBJ whole genome shotgun (WGS) entry which is preliminary data.</text>
</comment>